<dbReference type="InterPro" id="IPR002110">
    <property type="entry name" value="Ankyrin_rpt"/>
</dbReference>
<evidence type="ECO:0000313" key="2">
    <source>
        <dbReference type="EMBL" id="TRY75490.1"/>
    </source>
</evidence>
<dbReference type="SUPFAM" id="SSF48403">
    <property type="entry name" value="Ankyrin repeat"/>
    <property type="match status" value="1"/>
</dbReference>
<protein>
    <submittedName>
        <fullName evidence="2">Uncharacterized protein</fullName>
    </submittedName>
</protein>
<feature type="compositionally biased region" description="Pro residues" evidence="1">
    <location>
        <begin position="771"/>
        <end position="780"/>
    </location>
</feature>
<feature type="compositionally biased region" description="Low complexity" evidence="1">
    <location>
        <begin position="617"/>
        <end position="640"/>
    </location>
</feature>
<feature type="compositionally biased region" description="Low complexity" evidence="1">
    <location>
        <begin position="540"/>
        <end position="554"/>
    </location>
</feature>
<feature type="compositionally biased region" description="Polar residues" evidence="1">
    <location>
        <begin position="743"/>
        <end position="767"/>
    </location>
</feature>
<feature type="region of interest" description="Disordered" evidence="1">
    <location>
        <begin position="428"/>
        <end position="464"/>
    </location>
</feature>
<evidence type="ECO:0000256" key="1">
    <source>
        <dbReference type="SAM" id="MobiDB-lite"/>
    </source>
</evidence>
<dbReference type="EMBL" id="VCGU01000005">
    <property type="protein sequence ID" value="TRY75490.1"/>
    <property type="molecule type" value="Genomic_DNA"/>
</dbReference>
<dbReference type="Proteomes" id="UP000318571">
    <property type="component" value="Chromosome 2"/>
</dbReference>
<feature type="compositionally biased region" description="Basic residues" evidence="1">
    <location>
        <begin position="434"/>
        <end position="445"/>
    </location>
</feature>
<feature type="compositionally biased region" description="Low complexity" evidence="1">
    <location>
        <begin position="782"/>
        <end position="799"/>
    </location>
</feature>
<dbReference type="InterPro" id="IPR036770">
    <property type="entry name" value="Ankyrin_rpt-contain_sf"/>
</dbReference>
<comment type="caution">
    <text evidence="2">The sequence shown here is derived from an EMBL/GenBank/DDBJ whole genome shotgun (WGS) entry which is preliminary data.</text>
</comment>
<dbReference type="AlphaFoldDB" id="A0A553PCV5"/>
<sequence length="874" mass="95894">MAVNQSALTRAIGNQDFETGRASDRHGHGSRVSECGSRANIPLNLLILGRERDYLDWDGLTRHFGLVRLLLERGCGIALGVLVRHFYHRCAEAVKAGRNDSELLNTIGSHGETHLSLCEIQQQTQRLLTDCFGQYGGLPNLQTTTCGQTIFHMAMAAPVMDPDLIEQMIALRALINLTDFHGTTPLMDLIQKSRQVDQVQTVFRLALNHGKSFALNVQNCVGQSALWRAMFQGDLPIAKLLLEEGASSFTVARSMPNPGMKFPYRPEGSPRPEVYMVPACLAPLLGNSSENEIWRRKLHPVNRSKGCCKRPPNVFDVAVFNRIIHRDISPLVDLGWFCTSDVETPMKELLQETTAFGHLTKDKVFQKLAIIPLMFGHLSGGLAQLCIRHILNQVLFNQRDGVLLRHFLNSLVVTPRFVTPLGPSPFQQLGTVKSKAKPAPHRYRKSSSSSVNPGTSSSNNQEDSACVIHSGSSYNSSVTLDMSRITLSEPEMESVVPGEETTDRRMRHSSSPKSQQPPWRFDENWHLQEDPAFPRPNNTQGSAPPDSAAQQAQGIQEEVQSSLRQTEQLLAEVDSSIQDLTLFRRVEQILAEEAPAFPETDSSASSPEDAIAVPRQTKTTTTTTTTDSNSPDTTDSSSSDHTWDGVFSLRHACYKNSSSPYFNIPCAPFGPPDHEEILAFLDPSNSLELSQALGLPISLRPLVELEIARLQLGFVLYRHQSISCDRGCEGNDSDSDSWDSWSTHSGPSMTSTNDFESSLNDVESDYSSPRPFEPSIPPQPRLLSGSSSSSSSSLSSDPPIGIAVEAGAAGEAVGGADPLILDEDWFSFQDPDHDLATSARYVREHLISSDQNFNASTDSDTSVSSAEAGPAHHQ</sequence>
<feature type="region of interest" description="Disordered" evidence="1">
    <location>
        <begin position="486"/>
        <end position="560"/>
    </location>
</feature>
<accession>A0A553PCV5</accession>
<reference evidence="2 3" key="1">
    <citation type="journal article" date="2018" name="Nat. Ecol. Evol.">
        <title>Genomic signatures of mitonuclear coevolution across populations of Tigriopus californicus.</title>
        <authorList>
            <person name="Barreto F.S."/>
            <person name="Watson E.T."/>
            <person name="Lima T.G."/>
            <person name="Willett C.S."/>
            <person name="Edmands S."/>
            <person name="Li W."/>
            <person name="Burton R.S."/>
        </authorList>
    </citation>
    <scope>NUCLEOTIDE SEQUENCE [LARGE SCALE GENOMIC DNA]</scope>
    <source>
        <strain evidence="2 3">San Diego</strain>
    </source>
</reference>
<feature type="region of interest" description="Disordered" evidence="1">
    <location>
        <begin position="849"/>
        <end position="874"/>
    </location>
</feature>
<name>A0A553PCV5_TIGCA</name>
<proteinExistence type="predicted"/>
<dbReference type="Gene3D" id="1.25.40.20">
    <property type="entry name" value="Ankyrin repeat-containing domain"/>
    <property type="match status" value="1"/>
</dbReference>
<keyword evidence="3" id="KW-1185">Reference proteome</keyword>
<organism evidence="2 3">
    <name type="scientific">Tigriopus californicus</name>
    <name type="common">Marine copepod</name>
    <dbReference type="NCBI Taxonomy" id="6832"/>
    <lineage>
        <taxon>Eukaryota</taxon>
        <taxon>Metazoa</taxon>
        <taxon>Ecdysozoa</taxon>
        <taxon>Arthropoda</taxon>
        <taxon>Crustacea</taxon>
        <taxon>Multicrustacea</taxon>
        <taxon>Hexanauplia</taxon>
        <taxon>Copepoda</taxon>
        <taxon>Harpacticoida</taxon>
        <taxon>Harpacticidae</taxon>
        <taxon>Tigriopus</taxon>
    </lineage>
</organism>
<feature type="region of interest" description="Disordered" evidence="1">
    <location>
        <begin position="726"/>
        <end position="799"/>
    </location>
</feature>
<feature type="compositionally biased region" description="Low complexity" evidence="1">
    <location>
        <begin position="855"/>
        <end position="866"/>
    </location>
</feature>
<dbReference type="STRING" id="6832.A0A553PCV5"/>
<dbReference type="SMART" id="SM00248">
    <property type="entry name" value="ANK"/>
    <property type="match status" value="3"/>
</dbReference>
<feature type="compositionally biased region" description="Basic and acidic residues" evidence="1">
    <location>
        <begin position="520"/>
        <end position="529"/>
    </location>
</feature>
<gene>
    <name evidence="2" type="ORF">TCAL_14556</name>
</gene>
<feature type="compositionally biased region" description="Low complexity" evidence="1">
    <location>
        <begin position="446"/>
        <end position="460"/>
    </location>
</feature>
<evidence type="ECO:0000313" key="3">
    <source>
        <dbReference type="Proteomes" id="UP000318571"/>
    </source>
</evidence>
<feature type="region of interest" description="Disordered" evidence="1">
    <location>
        <begin position="595"/>
        <end position="641"/>
    </location>
</feature>